<comment type="caution">
    <text evidence="2">The sequence shown here is derived from an EMBL/GenBank/DDBJ whole genome shotgun (WGS) entry which is preliminary data.</text>
</comment>
<name>A0A7C5Z366_9FIRM</name>
<evidence type="ECO:0000313" key="2">
    <source>
        <dbReference type="EMBL" id="HHS01155.1"/>
    </source>
</evidence>
<dbReference type="AlphaFoldDB" id="A0A7C5Z366"/>
<accession>A0A7C5Z366</accession>
<dbReference type="EMBL" id="DRUZ01000015">
    <property type="protein sequence ID" value="HHS01155.1"/>
    <property type="molecule type" value="Genomic_DNA"/>
</dbReference>
<feature type="transmembrane region" description="Helical" evidence="1">
    <location>
        <begin position="48"/>
        <end position="69"/>
    </location>
</feature>
<proteinExistence type="predicted"/>
<reference evidence="2" key="1">
    <citation type="journal article" date="2020" name="mSystems">
        <title>Genome- and Community-Level Interaction Insights into Carbon Utilization and Element Cycling Functions of Hydrothermarchaeota in Hydrothermal Sediment.</title>
        <authorList>
            <person name="Zhou Z."/>
            <person name="Liu Y."/>
            <person name="Xu W."/>
            <person name="Pan J."/>
            <person name="Luo Z.H."/>
            <person name="Li M."/>
        </authorList>
    </citation>
    <scope>NUCLEOTIDE SEQUENCE [LARGE SCALE GENOMIC DNA]</scope>
    <source>
        <strain evidence="2">SpSt-102</strain>
    </source>
</reference>
<evidence type="ECO:0000256" key="1">
    <source>
        <dbReference type="SAM" id="Phobius"/>
    </source>
</evidence>
<sequence>MNNKEGFFVKVFNIQNKKLPKISLYFIIAVIFEFVVALPVYSYLSKKIGTILLILVLLVFVAISIYGIIKTLKYLLNKKK</sequence>
<keyword evidence="1" id="KW-0812">Transmembrane</keyword>
<keyword evidence="1" id="KW-0472">Membrane</keyword>
<keyword evidence="1" id="KW-1133">Transmembrane helix</keyword>
<gene>
    <name evidence="2" type="ORF">ENL71_01200</name>
</gene>
<organism evidence="2">
    <name type="scientific">Caldicellulosiruptor owensensis</name>
    <dbReference type="NCBI Taxonomy" id="55205"/>
    <lineage>
        <taxon>Bacteria</taxon>
        <taxon>Bacillati</taxon>
        <taxon>Bacillota</taxon>
        <taxon>Bacillota incertae sedis</taxon>
        <taxon>Caldicellulosiruptorales</taxon>
        <taxon>Caldicellulosiruptoraceae</taxon>
        <taxon>Caldicellulosiruptor</taxon>
    </lineage>
</organism>
<feature type="transmembrane region" description="Helical" evidence="1">
    <location>
        <begin position="22"/>
        <end position="42"/>
    </location>
</feature>
<protein>
    <submittedName>
        <fullName evidence="2">Uncharacterized protein</fullName>
    </submittedName>
</protein>